<organism evidence="2 3">
    <name type="scientific">Geosmithia morbida</name>
    <dbReference type="NCBI Taxonomy" id="1094350"/>
    <lineage>
        <taxon>Eukaryota</taxon>
        <taxon>Fungi</taxon>
        <taxon>Dikarya</taxon>
        <taxon>Ascomycota</taxon>
        <taxon>Pezizomycotina</taxon>
        <taxon>Sordariomycetes</taxon>
        <taxon>Hypocreomycetidae</taxon>
        <taxon>Hypocreales</taxon>
        <taxon>Bionectriaceae</taxon>
        <taxon>Geosmithia</taxon>
    </lineage>
</organism>
<evidence type="ECO:0000313" key="3">
    <source>
        <dbReference type="Proteomes" id="UP000749293"/>
    </source>
</evidence>
<feature type="domain" description="N-acetyltransferase" evidence="1">
    <location>
        <begin position="27"/>
        <end position="175"/>
    </location>
</feature>
<sequence length="185" mass="20586">MSNSATTKATIYFPMVSVVDDAKFVSTLADTVNAVYAEAENGIFITGYKRTSPSEIIDLIRHGQLAVMSLDTSQKIAGCIFVKRLSLTHGEFGMMAIDSIYRGRGFGKQLVTFAEAHCRGQGCTTMRAELLVPTTFVHPFKERLEAWYLRMGYMIVKLGQFDQEYPALAPLLTGPAEYRILEKVL</sequence>
<dbReference type="OrthoDB" id="5689at2759"/>
<dbReference type="CDD" id="cd04301">
    <property type="entry name" value="NAT_SF"/>
    <property type="match status" value="1"/>
</dbReference>
<gene>
    <name evidence="2" type="ORF">GMORB2_3630</name>
</gene>
<dbReference type="GeneID" id="55969858"/>
<keyword evidence="2" id="KW-0689">Ribosomal protein</keyword>
<accession>A0A9P5CZ04</accession>
<name>A0A9P5CZ04_9HYPO</name>
<dbReference type="PROSITE" id="PS51186">
    <property type="entry name" value="GNAT"/>
    <property type="match status" value="1"/>
</dbReference>
<dbReference type="InterPro" id="IPR016181">
    <property type="entry name" value="Acyl_CoA_acyltransferase"/>
</dbReference>
<dbReference type="InterPro" id="IPR000182">
    <property type="entry name" value="GNAT_dom"/>
</dbReference>
<reference evidence="2" key="1">
    <citation type="submission" date="2020-03" db="EMBL/GenBank/DDBJ databases">
        <title>Site-based positive gene gene selection in Geosmithia morbida across the United States reveals a broad range of putative effectors and factors for local host and environmental adapation.</title>
        <authorList>
            <person name="Onufrak A."/>
            <person name="Murdoch R.W."/>
            <person name="Gazis R."/>
            <person name="Huff M."/>
            <person name="Staton M."/>
            <person name="Klingeman W."/>
            <person name="Hadziabdic D."/>
        </authorList>
    </citation>
    <scope>NUCLEOTIDE SEQUENCE</scope>
    <source>
        <strain evidence="2">1262</strain>
    </source>
</reference>
<protein>
    <submittedName>
        <fullName evidence="2">Ribosomal protein S18 acetylase RimI</fullName>
    </submittedName>
</protein>
<dbReference type="GO" id="GO:0016747">
    <property type="term" value="F:acyltransferase activity, transferring groups other than amino-acyl groups"/>
    <property type="evidence" value="ECO:0007669"/>
    <property type="project" value="InterPro"/>
</dbReference>
<dbReference type="GO" id="GO:0005840">
    <property type="term" value="C:ribosome"/>
    <property type="evidence" value="ECO:0007669"/>
    <property type="project" value="UniProtKB-KW"/>
</dbReference>
<dbReference type="Proteomes" id="UP000749293">
    <property type="component" value="Unassembled WGS sequence"/>
</dbReference>
<dbReference type="SUPFAM" id="SSF55729">
    <property type="entry name" value="Acyl-CoA N-acyltransferases (Nat)"/>
    <property type="match status" value="1"/>
</dbReference>
<keyword evidence="2" id="KW-0687">Ribonucleoprotein</keyword>
<keyword evidence="3" id="KW-1185">Reference proteome</keyword>
<evidence type="ECO:0000259" key="1">
    <source>
        <dbReference type="PROSITE" id="PS51186"/>
    </source>
</evidence>
<evidence type="ECO:0000313" key="2">
    <source>
        <dbReference type="EMBL" id="KAF4119942.1"/>
    </source>
</evidence>
<dbReference type="EMBL" id="JAANYQ010000020">
    <property type="protein sequence ID" value="KAF4119942.1"/>
    <property type="molecule type" value="Genomic_DNA"/>
</dbReference>
<proteinExistence type="predicted"/>
<dbReference type="RefSeq" id="XP_035318594.1">
    <property type="nucleotide sequence ID" value="XM_035465606.1"/>
</dbReference>
<dbReference type="Gene3D" id="3.40.630.30">
    <property type="match status" value="1"/>
</dbReference>
<dbReference type="AlphaFoldDB" id="A0A9P5CZ04"/>
<comment type="caution">
    <text evidence="2">The sequence shown here is derived from an EMBL/GenBank/DDBJ whole genome shotgun (WGS) entry which is preliminary data.</text>
</comment>
<dbReference type="Pfam" id="PF13508">
    <property type="entry name" value="Acetyltransf_7"/>
    <property type="match status" value="1"/>
</dbReference>